<sequence>FGFTQQEVNELLNEYNFLEQKDEVKEWYDGYLFGSTEIYNPWSVLKYVLKAIQSKPEPESFWANTSSNELVVNYIKQSDQVLHDEFEILMQGKSIIKDIKPELTYRDMDNINNVYSFLLLTGYLKIKRQVNKYTYELIIPNKEVYEIYHQSFMDYFTEYKASKKNKFVEALKQEDIVQASTILVSLMKKSLSFYDNYESFYHGFLLGLLDNYQVESNREFGDGRLDIVIYPEIFQDKAIVIECKHSKNADYLLKDSQEAIKQIHDNHYLEGVLEKGYQDVVGYGISFFKKQCYITKININ</sequence>
<dbReference type="GeneID" id="98914492"/>
<feature type="non-terminal residue" evidence="1">
    <location>
        <position position="1"/>
    </location>
</feature>
<dbReference type="PANTHER" id="PTHR34825:SF1">
    <property type="entry name" value="AAA-ATPASE-LIKE DOMAIN-CONTAINING PROTEIN"/>
    <property type="match status" value="1"/>
</dbReference>
<dbReference type="Pfam" id="PF08011">
    <property type="entry name" value="PDDEXK_9"/>
    <property type="match status" value="1"/>
</dbReference>
<dbReference type="EMBL" id="SMCQ01000002">
    <property type="protein sequence ID" value="TCW02292.1"/>
    <property type="molecule type" value="Genomic_DNA"/>
</dbReference>
<comment type="caution">
    <text evidence="1">The sequence shown here is derived from an EMBL/GenBank/DDBJ whole genome shotgun (WGS) entry which is preliminary data.</text>
</comment>
<reference evidence="1 2" key="1">
    <citation type="submission" date="2019-03" db="EMBL/GenBank/DDBJ databases">
        <title>Genomic Encyclopedia of Type Strains, Phase IV (KMG-IV): sequencing the most valuable type-strain genomes for metagenomic binning, comparative biology and taxonomic classification.</title>
        <authorList>
            <person name="Goeker M."/>
        </authorList>
    </citation>
    <scope>NUCLEOTIDE SEQUENCE [LARGE SCALE GENOMIC DNA]</scope>
    <source>
        <strain evidence="1 2">DSM 29487</strain>
    </source>
</reference>
<dbReference type="InterPro" id="IPR012547">
    <property type="entry name" value="PDDEXK_9"/>
</dbReference>
<evidence type="ECO:0000313" key="1">
    <source>
        <dbReference type="EMBL" id="TCW02292.1"/>
    </source>
</evidence>
<accession>A0A4R3Z7X0</accession>
<dbReference type="RefSeq" id="WP_207905286.1">
    <property type="nucleotide sequence ID" value="NZ_SMCQ01000002.1"/>
</dbReference>
<proteinExistence type="predicted"/>
<protein>
    <submittedName>
        <fullName evidence="1">PD-(D/E)XK nuclease superfamily protein</fullName>
    </submittedName>
</protein>
<gene>
    <name evidence="1" type="ORF">EDD60_102258</name>
</gene>
<evidence type="ECO:0000313" key="2">
    <source>
        <dbReference type="Proteomes" id="UP000295515"/>
    </source>
</evidence>
<dbReference type="PANTHER" id="PTHR34825">
    <property type="entry name" value="CONSERVED PROTEIN, WITH A WEAK D-GALACTARATE DEHYDRATASE/ALTRONATE HYDROLASE DOMAIN"/>
    <property type="match status" value="1"/>
</dbReference>
<keyword evidence="2" id="KW-1185">Reference proteome</keyword>
<dbReference type="Proteomes" id="UP000295515">
    <property type="component" value="Unassembled WGS sequence"/>
</dbReference>
<organism evidence="1 2">
    <name type="scientific">Longibaculum muris</name>
    <dbReference type="NCBI Taxonomy" id="1796628"/>
    <lineage>
        <taxon>Bacteria</taxon>
        <taxon>Bacillati</taxon>
        <taxon>Bacillota</taxon>
        <taxon>Erysipelotrichia</taxon>
        <taxon>Erysipelotrichales</taxon>
        <taxon>Coprobacillaceae</taxon>
        <taxon>Longibaculum</taxon>
    </lineage>
</organism>
<name>A0A4R3Z7X0_9FIRM</name>
<dbReference type="AlphaFoldDB" id="A0A4R3Z7X0"/>